<sequence length="154" mass="16787">MNFYYHHGSEISSRFSAAIIFYCYVESLIFWTVNGVRDAVNGSRSADEVRQVWRPPLAAGFKLDVAAAVVIGAVVRNGQGIHVVACAKFLYGSLDFEMAEARALLEGVEKGLFPLEVESDALNVVNLCSAMFSSRYWLLGSDVADVSGFLPLVA</sequence>
<dbReference type="EMBL" id="JAJSOW010000101">
    <property type="protein sequence ID" value="KAI9180685.1"/>
    <property type="molecule type" value="Genomic_DNA"/>
</dbReference>
<gene>
    <name evidence="2" type="ORF">LWI28_007227</name>
</gene>
<organism evidence="2 3">
    <name type="scientific">Acer negundo</name>
    <name type="common">Box elder</name>
    <dbReference type="NCBI Taxonomy" id="4023"/>
    <lineage>
        <taxon>Eukaryota</taxon>
        <taxon>Viridiplantae</taxon>
        <taxon>Streptophyta</taxon>
        <taxon>Embryophyta</taxon>
        <taxon>Tracheophyta</taxon>
        <taxon>Spermatophyta</taxon>
        <taxon>Magnoliopsida</taxon>
        <taxon>eudicotyledons</taxon>
        <taxon>Gunneridae</taxon>
        <taxon>Pentapetalae</taxon>
        <taxon>rosids</taxon>
        <taxon>malvids</taxon>
        <taxon>Sapindales</taxon>
        <taxon>Sapindaceae</taxon>
        <taxon>Hippocastanoideae</taxon>
        <taxon>Acereae</taxon>
        <taxon>Acer</taxon>
    </lineage>
</organism>
<evidence type="ECO:0000313" key="2">
    <source>
        <dbReference type="EMBL" id="KAI9180685.1"/>
    </source>
</evidence>
<evidence type="ECO:0000313" key="3">
    <source>
        <dbReference type="Proteomes" id="UP001064489"/>
    </source>
</evidence>
<dbReference type="InterPro" id="IPR052929">
    <property type="entry name" value="RNase_H-like_EbsB-rel"/>
</dbReference>
<comment type="caution">
    <text evidence="2">The sequence shown here is derived from an EMBL/GenBank/DDBJ whole genome shotgun (WGS) entry which is preliminary data.</text>
</comment>
<dbReference type="InterPro" id="IPR002156">
    <property type="entry name" value="RNaseH_domain"/>
</dbReference>
<dbReference type="PANTHER" id="PTHR47074">
    <property type="entry name" value="BNAC02G40300D PROTEIN"/>
    <property type="match status" value="1"/>
</dbReference>
<dbReference type="Pfam" id="PF13456">
    <property type="entry name" value="RVT_3"/>
    <property type="match status" value="1"/>
</dbReference>
<dbReference type="GO" id="GO:0003676">
    <property type="term" value="F:nucleic acid binding"/>
    <property type="evidence" value="ECO:0007669"/>
    <property type="project" value="InterPro"/>
</dbReference>
<reference evidence="2" key="2">
    <citation type="submission" date="2023-02" db="EMBL/GenBank/DDBJ databases">
        <authorList>
            <person name="Swenson N.G."/>
            <person name="Wegrzyn J.L."/>
            <person name="Mcevoy S.L."/>
        </authorList>
    </citation>
    <scope>NUCLEOTIDE SEQUENCE</scope>
    <source>
        <strain evidence="2">91603</strain>
        <tissue evidence="2">Leaf</tissue>
    </source>
</reference>
<dbReference type="Proteomes" id="UP001064489">
    <property type="component" value="Chromosome 4"/>
</dbReference>
<evidence type="ECO:0000259" key="1">
    <source>
        <dbReference type="Pfam" id="PF13456"/>
    </source>
</evidence>
<feature type="domain" description="RNase H type-1" evidence="1">
    <location>
        <begin position="70"/>
        <end position="129"/>
    </location>
</feature>
<accession>A0AAD5J376</accession>
<name>A0AAD5J376_ACENE</name>
<reference evidence="2" key="1">
    <citation type="journal article" date="2022" name="Plant J.">
        <title>Strategies of tolerance reflected in two North American maple genomes.</title>
        <authorList>
            <person name="McEvoy S.L."/>
            <person name="Sezen U.U."/>
            <person name="Trouern-Trend A."/>
            <person name="McMahon S.M."/>
            <person name="Schaberg P.G."/>
            <person name="Yang J."/>
            <person name="Wegrzyn J.L."/>
            <person name="Swenson N.G."/>
        </authorList>
    </citation>
    <scope>NUCLEOTIDE SEQUENCE</scope>
    <source>
        <strain evidence="2">91603</strain>
    </source>
</reference>
<dbReference type="PANTHER" id="PTHR47074:SF11">
    <property type="entry name" value="REVERSE TRANSCRIPTASE-LIKE PROTEIN"/>
    <property type="match status" value="1"/>
</dbReference>
<proteinExistence type="predicted"/>
<protein>
    <recommendedName>
        <fullName evidence="1">RNase H type-1 domain-containing protein</fullName>
    </recommendedName>
</protein>
<dbReference type="GO" id="GO:0004523">
    <property type="term" value="F:RNA-DNA hybrid ribonuclease activity"/>
    <property type="evidence" value="ECO:0007669"/>
    <property type="project" value="InterPro"/>
</dbReference>
<dbReference type="AlphaFoldDB" id="A0AAD5J376"/>
<keyword evidence="3" id="KW-1185">Reference proteome</keyword>